<dbReference type="RefSeq" id="WP_309393252.1">
    <property type="nucleotide sequence ID" value="NZ_JADBEO010000036.1"/>
</dbReference>
<dbReference type="SUPFAM" id="SSF140931">
    <property type="entry name" value="Fic-like"/>
    <property type="match status" value="1"/>
</dbReference>
<organism evidence="2 3">
    <name type="scientific">Chelatococcus sambhunathii</name>
    <dbReference type="NCBI Taxonomy" id="363953"/>
    <lineage>
        <taxon>Bacteria</taxon>
        <taxon>Pseudomonadati</taxon>
        <taxon>Pseudomonadota</taxon>
        <taxon>Alphaproteobacteria</taxon>
        <taxon>Hyphomicrobiales</taxon>
        <taxon>Chelatococcaceae</taxon>
        <taxon>Chelatococcus</taxon>
    </lineage>
</organism>
<dbReference type="Pfam" id="PF02661">
    <property type="entry name" value="Fic"/>
    <property type="match status" value="1"/>
</dbReference>
<dbReference type="PANTHER" id="PTHR13504">
    <property type="entry name" value="FIDO DOMAIN-CONTAINING PROTEIN DDB_G0283145"/>
    <property type="match status" value="1"/>
</dbReference>
<proteinExistence type="predicted"/>
<dbReference type="Gene3D" id="1.10.3290.10">
    <property type="entry name" value="Fido-like domain"/>
    <property type="match status" value="1"/>
</dbReference>
<dbReference type="PROSITE" id="PS51459">
    <property type="entry name" value="FIDO"/>
    <property type="match status" value="1"/>
</dbReference>
<dbReference type="InterPro" id="IPR036597">
    <property type="entry name" value="Fido-like_dom_sf"/>
</dbReference>
<gene>
    <name evidence="2" type="ORF">IHQ68_15015</name>
</gene>
<dbReference type="InterPro" id="IPR003812">
    <property type="entry name" value="Fido"/>
</dbReference>
<dbReference type="EMBL" id="JADBEO010000036">
    <property type="protein sequence ID" value="MDR4307931.1"/>
    <property type="molecule type" value="Genomic_DNA"/>
</dbReference>
<sequence>MPNADSGPFEADADATPLTKDERDALIPHWITLRSELNAAELANILKARAAVLGRRGTPGPMQLLNEDYITRLHKRMFGDVWRWAGRYRRSERNIGVPWTQIPMDMRALVDDAKAWITCGAYPPDELAVRFHHRLVAIHPFPNGNGRISRFLADLLVVSLGGERFSWGAADLVDPGATRARYIAALRQADRHDVGPLLVFARS</sequence>
<reference evidence="2" key="1">
    <citation type="submission" date="2020-10" db="EMBL/GenBank/DDBJ databases">
        <authorList>
            <person name="Abbas A."/>
            <person name="Razzaq R."/>
            <person name="Waqas M."/>
            <person name="Abbas N."/>
            <person name="Nielsen T.K."/>
            <person name="Hansen L.H."/>
            <person name="Hussain S."/>
            <person name="Shahid M."/>
        </authorList>
    </citation>
    <scope>NUCLEOTIDE SEQUENCE</scope>
    <source>
        <strain evidence="2">S14</strain>
    </source>
</reference>
<dbReference type="InterPro" id="IPR040198">
    <property type="entry name" value="Fido_containing"/>
</dbReference>
<dbReference type="Proteomes" id="UP001181622">
    <property type="component" value="Unassembled WGS sequence"/>
</dbReference>
<evidence type="ECO:0000313" key="2">
    <source>
        <dbReference type="EMBL" id="MDR4307931.1"/>
    </source>
</evidence>
<name>A0ABU1DIH4_9HYPH</name>
<keyword evidence="3" id="KW-1185">Reference proteome</keyword>
<accession>A0ABU1DIH4</accession>
<evidence type="ECO:0000313" key="3">
    <source>
        <dbReference type="Proteomes" id="UP001181622"/>
    </source>
</evidence>
<feature type="domain" description="Fido" evidence="1">
    <location>
        <begin position="65"/>
        <end position="203"/>
    </location>
</feature>
<evidence type="ECO:0000259" key="1">
    <source>
        <dbReference type="PROSITE" id="PS51459"/>
    </source>
</evidence>
<dbReference type="PANTHER" id="PTHR13504:SF39">
    <property type="entry name" value="CELL FILAMENTATION PROTEIN"/>
    <property type="match status" value="1"/>
</dbReference>
<comment type="caution">
    <text evidence="2">The sequence shown here is derived from an EMBL/GenBank/DDBJ whole genome shotgun (WGS) entry which is preliminary data.</text>
</comment>
<dbReference type="InterPro" id="IPR013436">
    <property type="entry name" value="Mobile_mystery_prot_B"/>
</dbReference>
<protein>
    <submittedName>
        <fullName evidence="2">Mobile mystery protein B</fullName>
    </submittedName>
</protein>
<dbReference type="NCBIfam" id="TIGR02613">
    <property type="entry name" value="mob_myst_B"/>
    <property type="match status" value="1"/>
</dbReference>